<feature type="transmembrane region" description="Helical" evidence="6">
    <location>
        <begin position="12"/>
        <end position="33"/>
    </location>
</feature>
<feature type="transmembrane region" description="Helical" evidence="6">
    <location>
        <begin position="185"/>
        <end position="204"/>
    </location>
</feature>
<feature type="transmembrane region" description="Helical" evidence="6">
    <location>
        <begin position="88"/>
        <end position="108"/>
    </location>
</feature>
<dbReference type="EMBL" id="JABAGV010000127">
    <property type="protein sequence ID" value="MBC2477818.1"/>
    <property type="molecule type" value="Genomic_DNA"/>
</dbReference>
<gene>
    <name evidence="7" type="ORF">HGI39_24655</name>
</gene>
<proteinExistence type="predicted"/>
<evidence type="ECO:0000256" key="4">
    <source>
        <dbReference type="ARBA" id="ARBA00022989"/>
    </source>
</evidence>
<protein>
    <submittedName>
        <fullName evidence="7">APC family permease</fullName>
    </submittedName>
</protein>
<dbReference type="GO" id="GO:0005886">
    <property type="term" value="C:plasma membrane"/>
    <property type="evidence" value="ECO:0007669"/>
    <property type="project" value="UniProtKB-SubCell"/>
</dbReference>
<evidence type="ECO:0000256" key="5">
    <source>
        <dbReference type="ARBA" id="ARBA00023136"/>
    </source>
</evidence>
<feature type="transmembrane region" description="Helical" evidence="6">
    <location>
        <begin position="145"/>
        <end position="165"/>
    </location>
</feature>
<dbReference type="AlphaFoldDB" id="A0AAW3WHI7"/>
<dbReference type="Proteomes" id="UP001194098">
    <property type="component" value="Unassembled WGS sequence"/>
</dbReference>
<comment type="subcellular location">
    <subcellularLocation>
        <location evidence="1">Cell membrane</location>
        <topology evidence="1">Multi-pass membrane protein</topology>
    </subcellularLocation>
</comment>
<accession>A0AAW3WHI7</accession>
<feature type="transmembrane region" description="Helical" evidence="6">
    <location>
        <begin position="342"/>
        <end position="361"/>
    </location>
</feature>
<evidence type="ECO:0000313" key="7">
    <source>
        <dbReference type="EMBL" id="MBC2477818.1"/>
    </source>
</evidence>
<comment type="caution">
    <text evidence="7">The sequence shown here is derived from an EMBL/GenBank/DDBJ whole genome shotgun (WGS) entry which is preliminary data.</text>
</comment>
<feature type="transmembrane region" description="Helical" evidence="6">
    <location>
        <begin position="120"/>
        <end position="138"/>
    </location>
</feature>
<name>A0AAW3WHI7_CLOBE</name>
<keyword evidence="5 6" id="KW-0472">Membrane</keyword>
<feature type="transmembrane region" description="Helical" evidence="6">
    <location>
        <begin position="39"/>
        <end position="57"/>
    </location>
</feature>
<evidence type="ECO:0000313" key="8">
    <source>
        <dbReference type="Proteomes" id="UP001194098"/>
    </source>
</evidence>
<feature type="transmembrane region" description="Helical" evidence="6">
    <location>
        <begin position="255"/>
        <end position="284"/>
    </location>
</feature>
<dbReference type="GO" id="GO:0022857">
    <property type="term" value="F:transmembrane transporter activity"/>
    <property type="evidence" value="ECO:0007669"/>
    <property type="project" value="InterPro"/>
</dbReference>
<sequence length="418" mass="45828">MNKKLNTISISGLMIGPILGSGIVLLPPIAIHMIGDKAIIAWIITMLMGIIFAYIFTKMSILTLSNEGVNVVIGEKLGQNFRELSSNYLTAAVCFGPVAVLYTASGFICNMFQGANNYRTLVIFILLFLNIAVLLMGITAMGKVTLVLSSLTGLILIIGSVFNLLKQDNVTFPSGMPPITTLGSTLLLLFWAIIGWEVIGSYVEEVINPEKTLMRAMKISLSVVIFIYLLTTFALQNSVGNQIITKETDINVSLILIPLFGNLSYIVMGIVAAGLCYATLIMILGAVTRQMAARAENGMLPAFLRKKEEERSPKRALLVLTIFHCILIVLIHYNYITVEWTVGIANTFFICNALLGLIASLKCIDGIILKISIILLIITLVILLAFSSLLGWTLLVVVSLMSMYKSMPQFQQKLKKDF</sequence>
<organism evidence="7 8">
    <name type="scientific">Clostridium beijerinckii</name>
    <name type="common">Clostridium MP</name>
    <dbReference type="NCBI Taxonomy" id="1520"/>
    <lineage>
        <taxon>Bacteria</taxon>
        <taxon>Bacillati</taxon>
        <taxon>Bacillota</taxon>
        <taxon>Clostridia</taxon>
        <taxon>Eubacteriales</taxon>
        <taxon>Clostridiaceae</taxon>
        <taxon>Clostridium</taxon>
    </lineage>
</organism>
<reference evidence="7" key="2">
    <citation type="journal article" date="2022" name="Nat. Biotechnol.">
        <title>Carbon-negative production of acetone and isopropanol by gas fermentation at industrial pilot scale.</title>
        <authorList>
            <person name="Liew F.E."/>
            <person name="Nogle R."/>
            <person name="Abdalla T."/>
            <person name="Rasor B.J."/>
            <person name="Canter C."/>
            <person name="Jensen R.O."/>
            <person name="Wang L."/>
            <person name="Strutz J."/>
            <person name="Chirania P."/>
            <person name="De Tissera S."/>
            <person name="Mueller A.P."/>
            <person name="Ruan Z."/>
            <person name="Gao A."/>
            <person name="Tran L."/>
            <person name="Engle N.L."/>
            <person name="Bromley J.C."/>
            <person name="Daniell J."/>
            <person name="Conrado R."/>
            <person name="Tschaplinski T.J."/>
            <person name="Giannone R.J."/>
            <person name="Hettich R.L."/>
            <person name="Karim A.S."/>
            <person name="Simpson S.D."/>
            <person name="Brown S.D."/>
            <person name="Leang C."/>
            <person name="Jewett M.C."/>
            <person name="Kopke M."/>
        </authorList>
    </citation>
    <scope>NUCLEOTIDE SEQUENCE</scope>
    <source>
        <strain evidence="7">DJ015</strain>
    </source>
</reference>
<dbReference type="InterPro" id="IPR002293">
    <property type="entry name" value="AA/rel_permease1"/>
</dbReference>
<dbReference type="InterPro" id="IPR050367">
    <property type="entry name" value="APC_superfamily"/>
</dbReference>
<dbReference type="Pfam" id="PF13520">
    <property type="entry name" value="AA_permease_2"/>
    <property type="match status" value="1"/>
</dbReference>
<evidence type="ECO:0000256" key="6">
    <source>
        <dbReference type="SAM" id="Phobius"/>
    </source>
</evidence>
<evidence type="ECO:0000256" key="1">
    <source>
        <dbReference type="ARBA" id="ARBA00004651"/>
    </source>
</evidence>
<dbReference type="PANTHER" id="PTHR42770">
    <property type="entry name" value="AMINO ACID TRANSPORTER-RELATED"/>
    <property type="match status" value="1"/>
</dbReference>
<dbReference type="PIRSF" id="PIRSF006060">
    <property type="entry name" value="AA_transporter"/>
    <property type="match status" value="1"/>
</dbReference>
<dbReference type="PANTHER" id="PTHR42770:SF13">
    <property type="entry name" value="L-METHIONINE_BRANCHED-CHAIN AMINO ACID EXPORTER YJEH"/>
    <property type="match status" value="1"/>
</dbReference>
<evidence type="ECO:0000256" key="3">
    <source>
        <dbReference type="ARBA" id="ARBA00022692"/>
    </source>
</evidence>
<keyword evidence="2" id="KW-1003">Cell membrane</keyword>
<feature type="transmembrane region" description="Helical" evidence="6">
    <location>
        <begin position="316"/>
        <end position="336"/>
    </location>
</feature>
<feature type="transmembrane region" description="Helical" evidence="6">
    <location>
        <begin position="373"/>
        <end position="401"/>
    </location>
</feature>
<feature type="transmembrane region" description="Helical" evidence="6">
    <location>
        <begin position="216"/>
        <end position="235"/>
    </location>
</feature>
<keyword evidence="4 6" id="KW-1133">Transmembrane helix</keyword>
<dbReference type="RefSeq" id="WP_171780721.1">
    <property type="nucleotide sequence ID" value="NZ_JABAGV010000127.1"/>
</dbReference>
<dbReference type="Gene3D" id="1.20.1740.10">
    <property type="entry name" value="Amino acid/polyamine transporter I"/>
    <property type="match status" value="1"/>
</dbReference>
<evidence type="ECO:0000256" key="2">
    <source>
        <dbReference type="ARBA" id="ARBA00022475"/>
    </source>
</evidence>
<reference evidence="7" key="1">
    <citation type="submission" date="2020-04" db="EMBL/GenBank/DDBJ databases">
        <authorList>
            <person name="Brown S."/>
        </authorList>
    </citation>
    <scope>NUCLEOTIDE SEQUENCE</scope>
    <source>
        <strain evidence="7">DJ015</strain>
    </source>
</reference>
<keyword evidence="3 6" id="KW-0812">Transmembrane</keyword>